<proteinExistence type="predicted"/>
<evidence type="ECO:0000313" key="1">
    <source>
        <dbReference type="EMBL" id="KAH0456536.1"/>
    </source>
</evidence>
<organism evidence="1 2">
    <name type="scientific">Dendrobium chrysotoxum</name>
    <name type="common">Orchid</name>
    <dbReference type="NCBI Taxonomy" id="161865"/>
    <lineage>
        <taxon>Eukaryota</taxon>
        <taxon>Viridiplantae</taxon>
        <taxon>Streptophyta</taxon>
        <taxon>Embryophyta</taxon>
        <taxon>Tracheophyta</taxon>
        <taxon>Spermatophyta</taxon>
        <taxon>Magnoliopsida</taxon>
        <taxon>Liliopsida</taxon>
        <taxon>Asparagales</taxon>
        <taxon>Orchidaceae</taxon>
        <taxon>Epidendroideae</taxon>
        <taxon>Malaxideae</taxon>
        <taxon>Dendrobiinae</taxon>
        <taxon>Dendrobium</taxon>
    </lineage>
</organism>
<sequence>MWVCFSNNFNVKKILVESAHPLTYGNFCSRILVTNLMVSFNDDCKGNISLTSLMISDTTRYMIGYMSNDEELSLEILETLQRLSVQTIILNILKKIGKLKYLHSLFLFYIAYNQSSEKPTLIIYMCSKLENDT</sequence>
<accession>A0AAV7GJA7</accession>
<gene>
    <name evidence="1" type="ORF">IEQ34_014443</name>
</gene>
<dbReference type="EMBL" id="JAGFBR010000013">
    <property type="protein sequence ID" value="KAH0456536.1"/>
    <property type="molecule type" value="Genomic_DNA"/>
</dbReference>
<dbReference type="Proteomes" id="UP000775213">
    <property type="component" value="Unassembled WGS sequence"/>
</dbReference>
<protein>
    <submittedName>
        <fullName evidence="1">Uncharacterized protein</fullName>
    </submittedName>
</protein>
<evidence type="ECO:0000313" key="2">
    <source>
        <dbReference type="Proteomes" id="UP000775213"/>
    </source>
</evidence>
<name>A0AAV7GJA7_DENCH</name>
<comment type="caution">
    <text evidence="1">The sequence shown here is derived from an EMBL/GenBank/DDBJ whole genome shotgun (WGS) entry which is preliminary data.</text>
</comment>
<dbReference type="AlphaFoldDB" id="A0AAV7GJA7"/>
<keyword evidence="2" id="KW-1185">Reference proteome</keyword>
<reference evidence="1 2" key="1">
    <citation type="journal article" date="2021" name="Hortic Res">
        <title>Chromosome-scale assembly of the Dendrobium chrysotoxum genome enhances the understanding of orchid evolution.</title>
        <authorList>
            <person name="Zhang Y."/>
            <person name="Zhang G.Q."/>
            <person name="Zhang D."/>
            <person name="Liu X.D."/>
            <person name="Xu X.Y."/>
            <person name="Sun W.H."/>
            <person name="Yu X."/>
            <person name="Zhu X."/>
            <person name="Wang Z.W."/>
            <person name="Zhao X."/>
            <person name="Zhong W.Y."/>
            <person name="Chen H."/>
            <person name="Yin W.L."/>
            <person name="Huang T."/>
            <person name="Niu S.C."/>
            <person name="Liu Z.J."/>
        </authorList>
    </citation>
    <scope>NUCLEOTIDE SEQUENCE [LARGE SCALE GENOMIC DNA]</scope>
    <source>
        <strain evidence="1">Lindl</strain>
    </source>
</reference>